<evidence type="ECO:0000313" key="2">
    <source>
        <dbReference type="Proteomes" id="UP001160148"/>
    </source>
</evidence>
<organism evidence="1 2">
    <name type="scientific">Macrosiphum euphorbiae</name>
    <name type="common">potato aphid</name>
    <dbReference type="NCBI Taxonomy" id="13131"/>
    <lineage>
        <taxon>Eukaryota</taxon>
        <taxon>Metazoa</taxon>
        <taxon>Ecdysozoa</taxon>
        <taxon>Arthropoda</taxon>
        <taxon>Hexapoda</taxon>
        <taxon>Insecta</taxon>
        <taxon>Pterygota</taxon>
        <taxon>Neoptera</taxon>
        <taxon>Paraneoptera</taxon>
        <taxon>Hemiptera</taxon>
        <taxon>Sternorrhyncha</taxon>
        <taxon>Aphidomorpha</taxon>
        <taxon>Aphidoidea</taxon>
        <taxon>Aphididae</taxon>
        <taxon>Macrosiphini</taxon>
        <taxon>Macrosiphum</taxon>
    </lineage>
</organism>
<gene>
    <name evidence="1" type="ORF">MEUPH1_LOCUS2262</name>
</gene>
<dbReference type="AlphaFoldDB" id="A0AAV0VNM5"/>
<protein>
    <submittedName>
        <fullName evidence="1">Uncharacterized protein</fullName>
    </submittedName>
</protein>
<accession>A0AAV0VNM5</accession>
<keyword evidence="2" id="KW-1185">Reference proteome</keyword>
<reference evidence="1 2" key="1">
    <citation type="submission" date="2023-01" db="EMBL/GenBank/DDBJ databases">
        <authorList>
            <person name="Whitehead M."/>
        </authorList>
    </citation>
    <scope>NUCLEOTIDE SEQUENCE [LARGE SCALE GENOMIC DNA]</scope>
</reference>
<dbReference type="EMBL" id="CARXXK010000001">
    <property type="protein sequence ID" value="CAI6345229.1"/>
    <property type="molecule type" value="Genomic_DNA"/>
</dbReference>
<evidence type="ECO:0000313" key="1">
    <source>
        <dbReference type="EMBL" id="CAI6345229.1"/>
    </source>
</evidence>
<comment type="caution">
    <text evidence="1">The sequence shown here is derived from an EMBL/GenBank/DDBJ whole genome shotgun (WGS) entry which is preliminary data.</text>
</comment>
<dbReference type="Proteomes" id="UP001160148">
    <property type="component" value="Unassembled WGS sequence"/>
</dbReference>
<sequence>MSRRSSRVDFHNNYKPMDHSIPIKPSKIHIFWEAYLKCNSIVGNELKNDFKIAWFDLLLSEILSVHEKIKKVPEDIQKAQ</sequence>
<name>A0AAV0VNM5_9HEMI</name>
<proteinExistence type="predicted"/>